<evidence type="ECO:0000313" key="3">
    <source>
        <dbReference type="Proteomes" id="UP000010556"/>
    </source>
</evidence>
<dbReference type="EMBL" id="KB102464">
    <property type="protein sequence ID" value="ELK35377.1"/>
    <property type="molecule type" value="Genomic_DNA"/>
</dbReference>
<gene>
    <name evidence="2" type="ORF">MDA_GLEAN10008196</name>
</gene>
<dbReference type="AlphaFoldDB" id="L5MAN1"/>
<name>L5MAN1_MYODS</name>
<protein>
    <submittedName>
        <fullName evidence="2">Uncharacterized protein</fullName>
    </submittedName>
</protein>
<dbReference type="Proteomes" id="UP000010556">
    <property type="component" value="Unassembled WGS sequence"/>
</dbReference>
<reference evidence="3" key="1">
    <citation type="journal article" date="2013" name="Science">
        <title>Comparative analysis of bat genomes provides insight into the evolution of flight and immunity.</title>
        <authorList>
            <person name="Zhang G."/>
            <person name="Cowled C."/>
            <person name="Shi Z."/>
            <person name="Huang Z."/>
            <person name="Bishop-Lilly K.A."/>
            <person name="Fang X."/>
            <person name="Wynne J.W."/>
            <person name="Xiong Z."/>
            <person name="Baker M.L."/>
            <person name="Zhao W."/>
            <person name="Tachedjian M."/>
            <person name="Zhu Y."/>
            <person name="Zhou P."/>
            <person name="Jiang X."/>
            <person name="Ng J."/>
            <person name="Yang L."/>
            <person name="Wu L."/>
            <person name="Xiao J."/>
            <person name="Feng Y."/>
            <person name="Chen Y."/>
            <person name="Sun X."/>
            <person name="Zhang Y."/>
            <person name="Marsh G.A."/>
            <person name="Crameri G."/>
            <person name="Broder C.C."/>
            <person name="Frey K.G."/>
            <person name="Wang L.F."/>
            <person name="Wang J."/>
        </authorList>
    </citation>
    <scope>NUCLEOTIDE SEQUENCE [LARGE SCALE GENOMIC DNA]</scope>
</reference>
<accession>L5MAN1</accession>
<keyword evidence="3" id="KW-1185">Reference proteome</keyword>
<evidence type="ECO:0000256" key="1">
    <source>
        <dbReference type="SAM" id="MobiDB-lite"/>
    </source>
</evidence>
<organism evidence="2 3">
    <name type="scientific">Myotis davidii</name>
    <name type="common">David's myotis</name>
    <dbReference type="NCBI Taxonomy" id="225400"/>
    <lineage>
        <taxon>Eukaryota</taxon>
        <taxon>Metazoa</taxon>
        <taxon>Chordata</taxon>
        <taxon>Craniata</taxon>
        <taxon>Vertebrata</taxon>
        <taxon>Euteleostomi</taxon>
        <taxon>Mammalia</taxon>
        <taxon>Eutheria</taxon>
        <taxon>Laurasiatheria</taxon>
        <taxon>Chiroptera</taxon>
        <taxon>Yangochiroptera</taxon>
        <taxon>Vespertilionidae</taxon>
        <taxon>Myotis</taxon>
    </lineage>
</organism>
<feature type="region of interest" description="Disordered" evidence="1">
    <location>
        <begin position="20"/>
        <end position="72"/>
    </location>
</feature>
<evidence type="ECO:0000313" key="2">
    <source>
        <dbReference type="EMBL" id="ELK35377.1"/>
    </source>
</evidence>
<sequence>MDSGPIWGIRNELAQRRWIPDVGNFTPDPETSPRVDVPHPNTEPGEEEENVPVHRRQAPRPAPGRGDSGRTQ</sequence>
<proteinExistence type="predicted"/>